<name>A0A1H2LDB3_9ACTN</name>
<evidence type="ECO:0000313" key="1">
    <source>
        <dbReference type="EMBL" id="SDU78832.1"/>
    </source>
</evidence>
<protein>
    <submittedName>
        <fullName evidence="1">Uncharacterized protein</fullName>
    </submittedName>
</protein>
<sequence>MNPQYISLAYADRLIEFKVDPSVSTVRDSSDNTLAEASGTASVICHGEGTAVS</sequence>
<proteinExistence type="predicted"/>
<accession>A0A1H2LDB3</accession>
<reference evidence="1 2" key="1">
    <citation type="submission" date="2016-10" db="EMBL/GenBank/DDBJ databases">
        <authorList>
            <person name="de Groot N.N."/>
        </authorList>
    </citation>
    <scope>NUCLEOTIDE SEQUENCE [LARGE SCALE GENOMIC DNA]</scope>
    <source>
        <strain evidence="1 2">DSM 44215</strain>
    </source>
</reference>
<dbReference type="EMBL" id="FNLM01000036">
    <property type="protein sequence ID" value="SDU78832.1"/>
    <property type="molecule type" value="Genomic_DNA"/>
</dbReference>
<dbReference type="Proteomes" id="UP000183180">
    <property type="component" value="Unassembled WGS sequence"/>
</dbReference>
<dbReference type="STRING" id="158898.SAMN04488548_13694"/>
<evidence type="ECO:0000313" key="2">
    <source>
        <dbReference type="Proteomes" id="UP000183180"/>
    </source>
</evidence>
<dbReference type="AlphaFoldDB" id="A0A1H2LDB3"/>
<gene>
    <name evidence="1" type="ORF">SAMN04488548_13694</name>
</gene>
<organism evidence="1 2">
    <name type="scientific">Gordonia westfalica</name>
    <dbReference type="NCBI Taxonomy" id="158898"/>
    <lineage>
        <taxon>Bacteria</taxon>
        <taxon>Bacillati</taxon>
        <taxon>Actinomycetota</taxon>
        <taxon>Actinomycetes</taxon>
        <taxon>Mycobacteriales</taxon>
        <taxon>Gordoniaceae</taxon>
        <taxon>Gordonia</taxon>
    </lineage>
</organism>